<keyword evidence="2" id="KW-1185">Reference proteome</keyword>
<evidence type="ECO:0000313" key="2">
    <source>
        <dbReference type="Proteomes" id="UP001341840"/>
    </source>
</evidence>
<organism evidence="1 2">
    <name type="scientific">Stylosanthes scabra</name>
    <dbReference type="NCBI Taxonomy" id="79078"/>
    <lineage>
        <taxon>Eukaryota</taxon>
        <taxon>Viridiplantae</taxon>
        <taxon>Streptophyta</taxon>
        <taxon>Embryophyta</taxon>
        <taxon>Tracheophyta</taxon>
        <taxon>Spermatophyta</taxon>
        <taxon>Magnoliopsida</taxon>
        <taxon>eudicotyledons</taxon>
        <taxon>Gunneridae</taxon>
        <taxon>Pentapetalae</taxon>
        <taxon>rosids</taxon>
        <taxon>fabids</taxon>
        <taxon>Fabales</taxon>
        <taxon>Fabaceae</taxon>
        <taxon>Papilionoideae</taxon>
        <taxon>50 kb inversion clade</taxon>
        <taxon>dalbergioids sensu lato</taxon>
        <taxon>Dalbergieae</taxon>
        <taxon>Pterocarpus clade</taxon>
        <taxon>Stylosanthes</taxon>
    </lineage>
</organism>
<name>A0ABU6WV09_9FABA</name>
<proteinExistence type="predicted"/>
<dbReference type="EMBL" id="JASCZI010183886">
    <property type="protein sequence ID" value="MED6189782.1"/>
    <property type="molecule type" value="Genomic_DNA"/>
</dbReference>
<protein>
    <submittedName>
        <fullName evidence="1">Uncharacterized protein</fullName>
    </submittedName>
</protein>
<gene>
    <name evidence="1" type="ORF">PIB30_099343</name>
</gene>
<reference evidence="1 2" key="1">
    <citation type="journal article" date="2023" name="Plants (Basel)">
        <title>Bridging the Gap: Combining Genomics and Transcriptomics Approaches to Understand Stylosanthes scabra, an Orphan Legume from the Brazilian Caatinga.</title>
        <authorList>
            <person name="Ferreira-Neto J.R.C."/>
            <person name="da Silva M.D."/>
            <person name="Binneck E."/>
            <person name="de Melo N.F."/>
            <person name="da Silva R.H."/>
            <person name="de Melo A.L.T.M."/>
            <person name="Pandolfi V."/>
            <person name="Bustamante F.O."/>
            <person name="Brasileiro-Vidal A.C."/>
            <person name="Benko-Iseppon A.M."/>
        </authorList>
    </citation>
    <scope>NUCLEOTIDE SEQUENCE [LARGE SCALE GENOMIC DNA]</scope>
    <source>
        <tissue evidence="1">Leaves</tissue>
    </source>
</reference>
<evidence type="ECO:0000313" key="1">
    <source>
        <dbReference type="EMBL" id="MED6189782.1"/>
    </source>
</evidence>
<dbReference type="Proteomes" id="UP001341840">
    <property type="component" value="Unassembled WGS sequence"/>
</dbReference>
<comment type="caution">
    <text evidence="1">The sequence shown here is derived from an EMBL/GenBank/DDBJ whole genome shotgun (WGS) entry which is preliminary data.</text>
</comment>
<sequence length="117" mass="13248">MKTENELITKSERVKTKVRQRLHAYAWKSTPYACHIKSSPRLSNSVTLRRGKLISSTHRRRKSRIGVVDQQAHTRPHICVTLTKPSLNHPRIGVEDPRICVEGILTASNHAAEVVHA</sequence>
<accession>A0ABU6WV09</accession>